<keyword evidence="5" id="KW-0964">Secreted</keyword>
<dbReference type="GO" id="GO:0010820">
    <property type="term" value="P:positive regulation of T cell chemotaxis"/>
    <property type="evidence" value="ECO:0007669"/>
    <property type="project" value="Ensembl"/>
</dbReference>
<dbReference type="GO" id="GO:0071560">
    <property type="term" value="P:cellular response to transforming growth factor beta stimulus"/>
    <property type="evidence" value="ECO:0007669"/>
    <property type="project" value="Ensembl"/>
</dbReference>
<dbReference type="InterPro" id="IPR036048">
    <property type="entry name" value="Interleukin_8-like_sf"/>
</dbReference>
<dbReference type="InterPro" id="IPR039809">
    <property type="entry name" value="Chemokine_b/g/d"/>
</dbReference>
<protein>
    <recommendedName>
        <fullName evidence="9">Lymphotactin</fullName>
    </recommendedName>
    <alternativeName>
        <fullName evidence="11">C motif chemokine 1</fullName>
    </alternativeName>
    <alternativeName>
        <fullName evidence="10">Cytokine SCM-1</fullName>
    </alternativeName>
    <alternativeName>
        <fullName evidence="12">Small-inducible cytokine C1</fullName>
    </alternativeName>
</protein>
<keyword evidence="4" id="KW-0202">Cytokine</keyword>
<gene>
    <name evidence="16" type="primary">Xcl1</name>
</gene>
<dbReference type="GO" id="GO:2000563">
    <property type="term" value="P:positive regulation of CD4-positive, alpha-beta T cell proliferation"/>
    <property type="evidence" value="ECO:0007669"/>
    <property type="project" value="Ensembl"/>
</dbReference>
<evidence type="ECO:0000256" key="3">
    <source>
        <dbReference type="ARBA" id="ARBA00022500"/>
    </source>
</evidence>
<feature type="domain" description="Chemokine interleukin-8-like" evidence="15">
    <location>
        <begin position="27"/>
        <end position="84"/>
    </location>
</feature>
<reference evidence="16" key="2">
    <citation type="submission" date="2025-09" db="UniProtKB">
        <authorList>
            <consortium name="Ensembl"/>
        </authorList>
    </citation>
    <scope>IDENTIFICATION</scope>
</reference>
<dbReference type="PANTHER" id="PTHR12015">
    <property type="entry name" value="SMALL INDUCIBLE CYTOKINE A"/>
    <property type="match status" value="1"/>
</dbReference>
<accession>A0A8C2V1H7</accession>
<dbReference type="OMA" id="IVNYEKQ"/>
<evidence type="ECO:0000256" key="4">
    <source>
        <dbReference type="ARBA" id="ARBA00022514"/>
    </source>
</evidence>
<evidence type="ECO:0000256" key="14">
    <source>
        <dbReference type="SAM" id="SignalP"/>
    </source>
</evidence>
<comment type="function">
    <text evidence="8">Chemotactic activity for lymphocytes but not for monocytes or neutrophils. In thymus, mediates medullary accumulation of thymic dendritic cells and contributes to regulatoy T cell development, playing a role in self-tolerance establishment.</text>
</comment>
<dbReference type="PRINTS" id="PR01731">
    <property type="entry name" value="LYMPHOTACTIN"/>
</dbReference>
<evidence type="ECO:0000256" key="5">
    <source>
        <dbReference type="ARBA" id="ARBA00022525"/>
    </source>
</evidence>
<evidence type="ECO:0000313" key="17">
    <source>
        <dbReference type="Proteomes" id="UP000694398"/>
    </source>
</evidence>
<feature type="compositionally biased region" description="Polar residues" evidence="13">
    <location>
        <begin position="91"/>
        <end position="113"/>
    </location>
</feature>
<comment type="subcellular location">
    <subcellularLocation>
        <location evidence="1">Secreted</location>
    </subcellularLocation>
</comment>
<dbReference type="GO" id="GO:0005615">
    <property type="term" value="C:extracellular space"/>
    <property type="evidence" value="ECO:0007669"/>
    <property type="project" value="UniProtKB-KW"/>
</dbReference>
<dbReference type="CDD" id="cd00271">
    <property type="entry name" value="Chemokine_C"/>
    <property type="match status" value="1"/>
</dbReference>
<evidence type="ECO:0000259" key="15">
    <source>
        <dbReference type="SMART" id="SM00199"/>
    </source>
</evidence>
<dbReference type="OrthoDB" id="9906867at2759"/>
<evidence type="ECO:0000256" key="8">
    <source>
        <dbReference type="ARBA" id="ARBA00057411"/>
    </source>
</evidence>
<dbReference type="SUPFAM" id="SSF54117">
    <property type="entry name" value="Interleukin 8-like chemokines"/>
    <property type="match status" value="1"/>
</dbReference>
<dbReference type="Ensembl" id="ENSCLAT00000008555.1">
    <property type="protein sequence ID" value="ENSCLAP00000008428.1"/>
    <property type="gene ID" value="ENSCLAG00000005901.1"/>
</dbReference>
<proteinExistence type="inferred from homology"/>
<dbReference type="GO" id="GO:0061844">
    <property type="term" value="P:antimicrobial humoral immune response mediated by antimicrobial peptide"/>
    <property type="evidence" value="ECO:0007669"/>
    <property type="project" value="TreeGrafter"/>
</dbReference>
<dbReference type="Gene3D" id="2.40.50.40">
    <property type="match status" value="1"/>
</dbReference>
<comment type="similarity">
    <text evidence="2">Belongs to the intercrine gamma family.</text>
</comment>
<evidence type="ECO:0000256" key="2">
    <source>
        <dbReference type="ARBA" id="ARBA00006894"/>
    </source>
</evidence>
<dbReference type="InterPro" id="IPR001811">
    <property type="entry name" value="Chemokine_IL8-like_dom"/>
</dbReference>
<organism evidence="16 17">
    <name type="scientific">Chinchilla lanigera</name>
    <name type="common">Long-tailed chinchilla</name>
    <name type="synonym">Chinchilla villidera</name>
    <dbReference type="NCBI Taxonomy" id="34839"/>
    <lineage>
        <taxon>Eukaryota</taxon>
        <taxon>Metazoa</taxon>
        <taxon>Chordata</taxon>
        <taxon>Craniata</taxon>
        <taxon>Vertebrata</taxon>
        <taxon>Euteleostomi</taxon>
        <taxon>Mammalia</taxon>
        <taxon>Eutheria</taxon>
        <taxon>Euarchontoglires</taxon>
        <taxon>Glires</taxon>
        <taxon>Rodentia</taxon>
        <taxon>Hystricomorpha</taxon>
        <taxon>Chinchillidae</taxon>
        <taxon>Chinchilla</taxon>
    </lineage>
</organism>
<reference evidence="16" key="1">
    <citation type="submission" date="2025-08" db="UniProtKB">
        <authorList>
            <consortium name="Ensembl"/>
        </authorList>
    </citation>
    <scope>IDENTIFICATION</scope>
</reference>
<dbReference type="GO" id="GO:2000553">
    <property type="term" value="P:positive regulation of T-helper 2 cell cytokine production"/>
    <property type="evidence" value="ECO:0007669"/>
    <property type="project" value="Ensembl"/>
</dbReference>
<dbReference type="GO" id="GO:0006954">
    <property type="term" value="P:inflammatory response"/>
    <property type="evidence" value="ECO:0007669"/>
    <property type="project" value="TreeGrafter"/>
</dbReference>
<dbReference type="Pfam" id="PF00048">
    <property type="entry name" value="IL8"/>
    <property type="match status" value="1"/>
</dbReference>
<name>A0A8C2V1H7_CHILA</name>
<dbReference type="GO" id="GO:0048020">
    <property type="term" value="F:CCR chemokine receptor binding"/>
    <property type="evidence" value="ECO:0007669"/>
    <property type="project" value="TreeGrafter"/>
</dbReference>
<evidence type="ECO:0000256" key="13">
    <source>
        <dbReference type="SAM" id="MobiDB-lite"/>
    </source>
</evidence>
<dbReference type="GO" id="GO:0071353">
    <property type="term" value="P:cellular response to interleukin-4"/>
    <property type="evidence" value="ECO:0007669"/>
    <property type="project" value="Ensembl"/>
</dbReference>
<evidence type="ECO:0000256" key="10">
    <source>
        <dbReference type="ARBA" id="ARBA00082556"/>
    </source>
</evidence>
<dbReference type="GO" id="GO:2000503">
    <property type="term" value="P:positive regulation of natural killer cell chemotaxis"/>
    <property type="evidence" value="ECO:0007669"/>
    <property type="project" value="Ensembl"/>
</dbReference>
<dbReference type="GO" id="GO:0070098">
    <property type="term" value="P:chemokine-mediated signaling pathway"/>
    <property type="evidence" value="ECO:0007669"/>
    <property type="project" value="TreeGrafter"/>
</dbReference>
<dbReference type="Proteomes" id="UP000694398">
    <property type="component" value="Unassembled WGS sequence"/>
</dbReference>
<dbReference type="GO" id="GO:2000412">
    <property type="term" value="P:positive regulation of thymocyte migration"/>
    <property type="evidence" value="ECO:0007669"/>
    <property type="project" value="Ensembl"/>
</dbReference>
<dbReference type="AlphaFoldDB" id="A0A8C2V1H7"/>
<dbReference type="GO" id="GO:0035782">
    <property type="term" value="P:mature natural killer cell chemotaxis"/>
    <property type="evidence" value="ECO:0007669"/>
    <property type="project" value="Ensembl"/>
</dbReference>
<evidence type="ECO:0000256" key="7">
    <source>
        <dbReference type="ARBA" id="ARBA00023157"/>
    </source>
</evidence>
<feature type="region of interest" description="Disordered" evidence="13">
    <location>
        <begin position="85"/>
        <end position="113"/>
    </location>
</feature>
<dbReference type="PANTHER" id="PTHR12015:SF101">
    <property type="entry name" value="CYTOKINE SCM-1 BETA-RELATED"/>
    <property type="match status" value="1"/>
</dbReference>
<keyword evidence="17" id="KW-1185">Reference proteome</keyword>
<evidence type="ECO:0000256" key="12">
    <source>
        <dbReference type="ARBA" id="ARBA00082839"/>
    </source>
</evidence>
<dbReference type="GO" id="GO:2000538">
    <property type="term" value="P:positive regulation of B cell chemotaxis"/>
    <property type="evidence" value="ECO:0007669"/>
    <property type="project" value="Ensembl"/>
</dbReference>
<dbReference type="RefSeq" id="XP_005398263.1">
    <property type="nucleotide sequence ID" value="XM_005398206.2"/>
</dbReference>
<evidence type="ECO:0000256" key="11">
    <source>
        <dbReference type="ARBA" id="ARBA00082676"/>
    </source>
</evidence>
<evidence type="ECO:0000256" key="9">
    <source>
        <dbReference type="ARBA" id="ARBA00069456"/>
    </source>
</evidence>
<evidence type="ECO:0000313" key="16">
    <source>
        <dbReference type="Ensembl" id="ENSCLAP00000008428.1"/>
    </source>
</evidence>
<dbReference type="FunFam" id="2.40.50.40:FF:000023">
    <property type="entry name" value="Lymphotactin isoform X1"/>
    <property type="match status" value="1"/>
</dbReference>
<dbReference type="GO" id="GO:2000558">
    <property type="term" value="P:positive regulation of immunoglobulin production in mucosal tissue"/>
    <property type="evidence" value="ECO:0007669"/>
    <property type="project" value="Ensembl"/>
</dbReference>
<feature type="chain" id="PRO_5034814719" description="Lymphotactin" evidence="14">
    <location>
        <begin position="24"/>
        <end position="113"/>
    </location>
</feature>
<keyword evidence="3" id="KW-0145">Chemotaxis</keyword>
<dbReference type="GO" id="GO:0090023">
    <property type="term" value="P:positive regulation of neutrophil chemotaxis"/>
    <property type="evidence" value="ECO:0007669"/>
    <property type="project" value="Ensembl"/>
</dbReference>
<dbReference type="GeneID" id="102017550"/>
<feature type="signal peptide" evidence="14">
    <location>
        <begin position="1"/>
        <end position="23"/>
    </location>
</feature>
<evidence type="ECO:0000256" key="6">
    <source>
        <dbReference type="ARBA" id="ARBA00022729"/>
    </source>
</evidence>
<dbReference type="GO" id="GO:0051209">
    <property type="term" value="P:release of sequestered calcium ion into cytosol"/>
    <property type="evidence" value="ECO:0007669"/>
    <property type="project" value="Ensembl"/>
</dbReference>
<sequence>MRLLLLAVLGACCLATCTVKAVGSEIPESSICVSLTTQRLPVSRIKTYTIKEGSVRAVIFITKRGLKICADPDARWVKSAVKSIKSKSNTRRSMIQTNPTGAQPSTHTAVTKS</sequence>
<keyword evidence="7" id="KW-1015">Disulfide bond</keyword>
<dbReference type="GO" id="GO:0051649">
    <property type="term" value="P:establishment of localization in cell"/>
    <property type="evidence" value="ECO:0007669"/>
    <property type="project" value="Ensembl"/>
</dbReference>
<dbReference type="InterPro" id="IPR008105">
    <property type="entry name" value="Chemokine_XCL1/XCL2"/>
</dbReference>
<keyword evidence="6 14" id="KW-0732">Signal</keyword>
<dbReference type="SMART" id="SM00199">
    <property type="entry name" value="SCY"/>
    <property type="match status" value="1"/>
</dbReference>
<dbReference type="GO" id="GO:2000556">
    <property type="term" value="P:positive regulation of T-helper 1 cell cytokine production"/>
    <property type="evidence" value="ECO:0007669"/>
    <property type="project" value="Ensembl"/>
</dbReference>
<evidence type="ECO:0000256" key="1">
    <source>
        <dbReference type="ARBA" id="ARBA00004613"/>
    </source>
</evidence>
<dbReference type="CTD" id="6375"/>
<dbReference type="GO" id="GO:0008009">
    <property type="term" value="F:chemokine activity"/>
    <property type="evidence" value="ECO:0007669"/>
    <property type="project" value="Ensembl"/>
</dbReference>
<dbReference type="GeneTree" id="ENSGT01130000278316"/>